<dbReference type="NCBIfam" id="NF007620">
    <property type="entry name" value="PRK10271.1"/>
    <property type="match status" value="1"/>
</dbReference>
<dbReference type="Gene3D" id="3.90.1200.10">
    <property type="match status" value="1"/>
</dbReference>
<evidence type="ECO:0000256" key="5">
    <source>
        <dbReference type="HAMAP-Rule" id="MF_01604"/>
    </source>
</evidence>
<dbReference type="InterPro" id="IPR014093">
    <property type="entry name" value="Thiamine_kinase"/>
</dbReference>
<evidence type="ECO:0000256" key="3">
    <source>
        <dbReference type="ARBA" id="ARBA00022777"/>
    </source>
</evidence>
<proteinExistence type="inferred from homology"/>
<dbReference type="GO" id="GO:0016301">
    <property type="term" value="F:kinase activity"/>
    <property type="evidence" value="ECO:0007669"/>
    <property type="project" value="UniProtKB-KW"/>
</dbReference>
<comment type="function">
    <text evidence="5">Catalyzes the phosphorylation of thiamine to thiamine phosphate.</text>
</comment>
<sequence>MAAYSIDAALQTLIDAQQPAAKAAGCFYHPLNGLTGLSGKVVCGRRQWLARRIPSSPIPFISRQREWRILHRLTASGLAPRALAINARWLLLEWLPGETLPPDRFSACQPELVTLLTQLHRQPLSGYRLRLLPLLQHYWLQCRHRHPRWLRQLKRLARRGEPPPLRLGLLHMDIHPGNLLTQPAGLRLIDWEYAADGDVALELAAIIDGNGLNAAQGDALLAAYARANRIAPAALRRQAARWRPWLRLLMASWYQLRWEQSGDETLRQLAIDAWRQI</sequence>
<keyword evidence="2 5" id="KW-0547">Nucleotide-binding</keyword>
<organism evidence="7 8">
    <name type="scientific">Mixta calida</name>
    <dbReference type="NCBI Taxonomy" id="665913"/>
    <lineage>
        <taxon>Bacteria</taxon>
        <taxon>Pseudomonadati</taxon>
        <taxon>Pseudomonadota</taxon>
        <taxon>Gammaproteobacteria</taxon>
        <taxon>Enterobacterales</taxon>
        <taxon>Erwiniaceae</taxon>
        <taxon>Mixta</taxon>
    </lineage>
</organism>
<dbReference type="Proteomes" id="UP000237673">
    <property type="component" value="Chromosome"/>
</dbReference>
<reference evidence="7 8" key="1">
    <citation type="submission" date="2018-01" db="EMBL/GenBank/DDBJ databases">
        <title>Complete and assembled Genome of Pantoea calida DSM22759T.</title>
        <authorList>
            <person name="Stevens M.J.A."/>
            <person name="Zurfluh K."/>
            <person name="Stephan R."/>
        </authorList>
    </citation>
    <scope>NUCLEOTIDE SEQUENCE [LARGE SCALE GENOMIC DNA]</scope>
    <source>
        <strain evidence="7 8">DSM 22759</strain>
    </source>
</reference>
<evidence type="ECO:0000313" key="8">
    <source>
        <dbReference type="Proteomes" id="UP000237673"/>
    </source>
</evidence>
<evidence type="ECO:0000256" key="4">
    <source>
        <dbReference type="ARBA" id="ARBA00022840"/>
    </source>
</evidence>
<feature type="domain" description="Aminoglycoside phosphotransferase" evidence="6">
    <location>
        <begin position="45"/>
        <end position="235"/>
    </location>
</feature>
<dbReference type="HAMAP" id="MF_01604">
    <property type="entry name" value="Thiamine_kinase"/>
    <property type="match status" value="1"/>
</dbReference>
<dbReference type="Pfam" id="PF01636">
    <property type="entry name" value="APH"/>
    <property type="match status" value="1"/>
</dbReference>
<comment type="similarity">
    <text evidence="5">Belongs to the thiamine kinase family.</text>
</comment>
<dbReference type="InterPro" id="IPR011009">
    <property type="entry name" value="Kinase-like_dom_sf"/>
</dbReference>
<evidence type="ECO:0000259" key="6">
    <source>
        <dbReference type="Pfam" id="PF01636"/>
    </source>
</evidence>
<keyword evidence="4 5" id="KW-0067">ATP-binding</keyword>
<dbReference type="RefSeq" id="WP_038626749.1">
    <property type="nucleotide sequence ID" value="NZ_CAXOMJ010000030.1"/>
</dbReference>
<protein>
    <recommendedName>
        <fullName evidence="5">Thiamine kinase</fullName>
        <ecNumber evidence="5">2.7.1.89</ecNumber>
    </recommendedName>
</protein>
<dbReference type="EMBL" id="CP026378">
    <property type="protein sequence ID" value="AUY24933.1"/>
    <property type="molecule type" value="Genomic_DNA"/>
</dbReference>
<name>A0ABM6S0Y0_9GAMM</name>
<evidence type="ECO:0000256" key="2">
    <source>
        <dbReference type="ARBA" id="ARBA00022741"/>
    </source>
</evidence>
<dbReference type="SUPFAM" id="SSF56112">
    <property type="entry name" value="Protein kinase-like (PK-like)"/>
    <property type="match status" value="1"/>
</dbReference>
<keyword evidence="3 5" id="KW-0418">Kinase</keyword>
<evidence type="ECO:0000313" key="7">
    <source>
        <dbReference type="EMBL" id="AUY24933.1"/>
    </source>
</evidence>
<dbReference type="GeneID" id="84633949"/>
<keyword evidence="8" id="KW-1185">Reference proteome</keyword>
<comment type="catalytic activity">
    <reaction evidence="5">
        <text>thiamine + ATP = thiamine phosphate + ADP + H(+)</text>
        <dbReference type="Rhea" id="RHEA:12012"/>
        <dbReference type="ChEBI" id="CHEBI:15378"/>
        <dbReference type="ChEBI" id="CHEBI:18385"/>
        <dbReference type="ChEBI" id="CHEBI:30616"/>
        <dbReference type="ChEBI" id="CHEBI:37575"/>
        <dbReference type="ChEBI" id="CHEBI:456216"/>
        <dbReference type="EC" id="2.7.1.89"/>
    </reaction>
</comment>
<comment type="pathway">
    <text evidence="5">Cofactor biosynthesis; thiamine diphosphate biosynthesis; thiamine phosphate from thiamine: step 1/1.</text>
</comment>
<evidence type="ECO:0000256" key="1">
    <source>
        <dbReference type="ARBA" id="ARBA00022679"/>
    </source>
</evidence>
<gene>
    <name evidence="5" type="primary">thiK</name>
    <name evidence="7" type="ORF">C2E16_08420</name>
</gene>
<dbReference type="EC" id="2.7.1.89" evidence="5"/>
<accession>A0ABM6S0Y0</accession>
<keyword evidence="1 5" id="KW-0808">Transferase</keyword>
<dbReference type="InterPro" id="IPR002575">
    <property type="entry name" value="Aminoglycoside_PTrfase"/>
</dbReference>